<protein>
    <recommendedName>
        <fullName evidence="5">Protein-S-isoprenylcysteine O-methyltransferase</fullName>
        <ecNumber evidence="5">2.1.1.100</ecNumber>
    </recommendedName>
</protein>
<comment type="subcellular location">
    <subcellularLocation>
        <location evidence="5">Endoplasmic reticulum membrane</location>
        <topology evidence="5">Multi-pass membrane protein</topology>
    </subcellularLocation>
    <subcellularLocation>
        <location evidence="1">Membrane</location>
        <topology evidence="1">Multi-pass membrane protein</topology>
    </subcellularLocation>
</comment>
<feature type="transmembrane region" description="Helical" evidence="5">
    <location>
        <begin position="115"/>
        <end position="136"/>
    </location>
</feature>
<keyword evidence="5" id="KW-0949">S-adenosyl-L-methionine</keyword>
<dbReference type="PANTHER" id="PTHR12714">
    <property type="entry name" value="PROTEIN-S ISOPRENYLCYSTEINE O-METHYLTRANSFERASE"/>
    <property type="match status" value="1"/>
</dbReference>
<dbReference type="EMBL" id="JASBNA010000003">
    <property type="protein sequence ID" value="KAK7694034.1"/>
    <property type="molecule type" value="Genomic_DNA"/>
</dbReference>
<dbReference type="Pfam" id="PF04140">
    <property type="entry name" value="ICMT"/>
    <property type="match status" value="1"/>
</dbReference>
<feature type="transmembrane region" description="Helical" evidence="5">
    <location>
        <begin position="200"/>
        <end position="218"/>
    </location>
</feature>
<keyword evidence="5" id="KW-0256">Endoplasmic reticulum</keyword>
<dbReference type="EC" id="2.1.1.100" evidence="5"/>
<dbReference type="GO" id="GO:0004671">
    <property type="term" value="F:protein C-terminal S-isoprenylcysteine carboxyl O-methyltransferase activity"/>
    <property type="evidence" value="ECO:0007669"/>
    <property type="project" value="UniProtKB-EC"/>
</dbReference>
<evidence type="ECO:0000256" key="5">
    <source>
        <dbReference type="RuleBase" id="RU362022"/>
    </source>
</evidence>
<evidence type="ECO:0000256" key="1">
    <source>
        <dbReference type="ARBA" id="ARBA00004141"/>
    </source>
</evidence>
<evidence type="ECO:0000313" key="7">
    <source>
        <dbReference type="Proteomes" id="UP001385951"/>
    </source>
</evidence>
<comment type="catalytic activity">
    <reaction evidence="5">
        <text>[protein]-C-terminal S-[(2E,6E)-farnesyl]-L-cysteine + S-adenosyl-L-methionine = [protein]-C-terminal S-[(2E,6E)-farnesyl]-L-cysteine methyl ester + S-adenosyl-L-homocysteine</text>
        <dbReference type="Rhea" id="RHEA:21672"/>
        <dbReference type="Rhea" id="RHEA-COMP:12125"/>
        <dbReference type="Rhea" id="RHEA-COMP:12126"/>
        <dbReference type="ChEBI" id="CHEBI:57856"/>
        <dbReference type="ChEBI" id="CHEBI:59789"/>
        <dbReference type="ChEBI" id="CHEBI:90510"/>
        <dbReference type="ChEBI" id="CHEBI:90511"/>
        <dbReference type="EC" id="2.1.1.100"/>
    </reaction>
</comment>
<dbReference type="GO" id="GO:0005789">
    <property type="term" value="C:endoplasmic reticulum membrane"/>
    <property type="evidence" value="ECO:0007669"/>
    <property type="project" value="UniProtKB-SubCell"/>
</dbReference>
<dbReference type="PANTHER" id="PTHR12714:SF24">
    <property type="entry name" value="SLR1182 PROTEIN"/>
    <property type="match status" value="1"/>
</dbReference>
<dbReference type="InterPro" id="IPR007269">
    <property type="entry name" value="ICMT_MeTrfase"/>
</dbReference>
<comment type="caution">
    <text evidence="6">The sequence shown here is derived from an EMBL/GenBank/DDBJ whole genome shotgun (WGS) entry which is preliminary data.</text>
</comment>
<evidence type="ECO:0000313" key="6">
    <source>
        <dbReference type="EMBL" id="KAK7694034.1"/>
    </source>
</evidence>
<keyword evidence="4 5" id="KW-0472">Membrane</keyword>
<name>A0AAW0GQB9_9APHY</name>
<keyword evidence="7" id="KW-1185">Reference proteome</keyword>
<organism evidence="6 7">
    <name type="scientific">Cerrena zonata</name>
    <dbReference type="NCBI Taxonomy" id="2478898"/>
    <lineage>
        <taxon>Eukaryota</taxon>
        <taxon>Fungi</taxon>
        <taxon>Dikarya</taxon>
        <taxon>Basidiomycota</taxon>
        <taxon>Agaricomycotina</taxon>
        <taxon>Agaricomycetes</taxon>
        <taxon>Polyporales</taxon>
        <taxon>Cerrenaceae</taxon>
        <taxon>Cerrena</taxon>
    </lineage>
</organism>
<dbReference type="Gene3D" id="1.20.120.1630">
    <property type="match status" value="1"/>
</dbReference>
<dbReference type="GO" id="GO:0032259">
    <property type="term" value="P:methylation"/>
    <property type="evidence" value="ECO:0007669"/>
    <property type="project" value="UniProtKB-KW"/>
</dbReference>
<evidence type="ECO:0000256" key="4">
    <source>
        <dbReference type="ARBA" id="ARBA00023136"/>
    </source>
</evidence>
<feature type="transmembrane region" description="Helical" evidence="5">
    <location>
        <begin position="166"/>
        <end position="188"/>
    </location>
</feature>
<accession>A0AAW0GQB9</accession>
<feature type="transmembrane region" description="Helical" evidence="5">
    <location>
        <begin position="59"/>
        <end position="82"/>
    </location>
</feature>
<feature type="transmembrane region" description="Helical" evidence="5">
    <location>
        <begin position="12"/>
        <end position="31"/>
    </location>
</feature>
<evidence type="ECO:0000256" key="2">
    <source>
        <dbReference type="ARBA" id="ARBA00022692"/>
    </source>
</evidence>
<evidence type="ECO:0000256" key="3">
    <source>
        <dbReference type="ARBA" id="ARBA00022989"/>
    </source>
</evidence>
<sequence length="251" mass="28438">MLKAARTSMFPSVYLKLLLHFLIVFFNWRAWTSPHTASPTERRSYVAKPKTRDYLPNFISWYVPILMTTLNTVSVIELYLLLCTIFPNITNTTAFSLLSVTSSTLIRLTHVPVSFALGSFLLFTGASIRAFCYYLLGKQFTFELALRKNHKLCTSGPYAFVRHPSYTGAVLGLFGVSLCMFGPGSWWAECHIGDMVLGKALALHWTMLMGLMLGLVFTRVGKEDLVLKEAFGSEWDEWARKTPYGIIPFVY</sequence>
<proteinExistence type="inferred from homology"/>
<gene>
    <name evidence="6" type="ORF">QCA50_003610</name>
</gene>
<reference evidence="6 7" key="1">
    <citation type="submission" date="2022-09" db="EMBL/GenBank/DDBJ databases">
        <authorList>
            <person name="Palmer J.M."/>
        </authorList>
    </citation>
    <scope>NUCLEOTIDE SEQUENCE [LARGE SCALE GENOMIC DNA]</scope>
    <source>
        <strain evidence="6 7">DSM 7382</strain>
    </source>
</reference>
<keyword evidence="3 5" id="KW-1133">Transmembrane helix</keyword>
<feature type="transmembrane region" description="Helical" evidence="5">
    <location>
        <begin position="89"/>
        <end position="109"/>
    </location>
</feature>
<keyword evidence="5" id="KW-0489">Methyltransferase</keyword>
<comment type="similarity">
    <text evidence="5">Belongs to the class VI-like SAM-binding methyltransferase superfamily. Isoprenylcysteine carboxyl methyltransferase family.</text>
</comment>
<keyword evidence="5" id="KW-0808">Transferase</keyword>
<dbReference type="AlphaFoldDB" id="A0AAW0GQB9"/>
<keyword evidence="2 5" id="KW-0812">Transmembrane</keyword>
<dbReference type="Proteomes" id="UP001385951">
    <property type="component" value="Unassembled WGS sequence"/>
</dbReference>